<dbReference type="Proteomes" id="UP000284375">
    <property type="component" value="Unassembled WGS sequence"/>
</dbReference>
<protein>
    <submittedName>
        <fullName evidence="1">Uncharacterized protein</fullName>
    </submittedName>
</protein>
<evidence type="ECO:0000313" key="2">
    <source>
        <dbReference type="Proteomes" id="UP000284375"/>
    </source>
</evidence>
<name>A0A423W1Q5_CYTCH</name>
<reference evidence="1 2" key="1">
    <citation type="submission" date="2015-09" db="EMBL/GenBank/DDBJ databases">
        <title>Host preference determinants of Valsa canker pathogens revealed by comparative genomics.</title>
        <authorList>
            <person name="Yin Z."/>
            <person name="Huang L."/>
        </authorList>
    </citation>
    <scope>NUCLEOTIDE SEQUENCE [LARGE SCALE GENOMIC DNA]</scope>
    <source>
        <strain evidence="1 2">YSFL</strain>
    </source>
</reference>
<accession>A0A423W1Q5</accession>
<comment type="caution">
    <text evidence="1">The sequence shown here is derived from an EMBL/GenBank/DDBJ whole genome shotgun (WGS) entry which is preliminary data.</text>
</comment>
<dbReference type="EMBL" id="LJZO01000017">
    <property type="protein sequence ID" value="ROV97230.1"/>
    <property type="molecule type" value="Genomic_DNA"/>
</dbReference>
<dbReference type="AlphaFoldDB" id="A0A423W1Q5"/>
<dbReference type="OrthoDB" id="341259at2759"/>
<dbReference type="InterPro" id="IPR036770">
    <property type="entry name" value="Ankyrin_rpt-contain_sf"/>
</dbReference>
<proteinExistence type="predicted"/>
<dbReference type="STRING" id="252740.A0A423W1Q5"/>
<keyword evidence="2" id="KW-1185">Reference proteome</keyword>
<gene>
    <name evidence="1" type="ORF">VSDG_04694</name>
</gene>
<evidence type="ECO:0000313" key="1">
    <source>
        <dbReference type="EMBL" id="ROV97230.1"/>
    </source>
</evidence>
<sequence length="138" mass="14797">MDEKLNKPSTLAATVRARLLLEAGAMPDPILSKGLRFGPPLDCAARNAPDPSLMRTLLDFKADTEACGFDGTTHLMHVARGSSATHAISPLKILAAAEHLRAQTDNSYLLARYAEMVGERVDTSGKLLMGWASATSYL</sequence>
<dbReference type="Gene3D" id="1.25.40.20">
    <property type="entry name" value="Ankyrin repeat-containing domain"/>
    <property type="match status" value="1"/>
</dbReference>
<organism evidence="1 2">
    <name type="scientific">Cytospora chrysosperma</name>
    <name type="common">Cytospora canker fungus</name>
    <name type="synonym">Sphaeria chrysosperma</name>
    <dbReference type="NCBI Taxonomy" id="252740"/>
    <lineage>
        <taxon>Eukaryota</taxon>
        <taxon>Fungi</taxon>
        <taxon>Dikarya</taxon>
        <taxon>Ascomycota</taxon>
        <taxon>Pezizomycotina</taxon>
        <taxon>Sordariomycetes</taxon>
        <taxon>Sordariomycetidae</taxon>
        <taxon>Diaporthales</taxon>
        <taxon>Cytosporaceae</taxon>
        <taxon>Cytospora</taxon>
    </lineage>
</organism>